<dbReference type="EMBL" id="JASCZI010030389">
    <property type="protein sequence ID" value="MED6122109.1"/>
    <property type="molecule type" value="Genomic_DNA"/>
</dbReference>
<protein>
    <submittedName>
        <fullName evidence="1">Uncharacterized protein</fullName>
    </submittedName>
</protein>
<dbReference type="Proteomes" id="UP001341840">
    <property type="component" value="Unassembled WGS sequence"/>
</dbReference>
<accession>A0ABU6RDJ6</accession>
<evidence type="ECO:0000313" key="2">
    <source>
        <dbReference type="Proteomes" id="UP001341840"/>
    </source>
</evidence>
<name>A0ABU6RDJ6_9FABA</name>
<evidence type="ECO:0000313" key="1">
    <source>
        <dbReference type="EMBL" id="MED6122109.1"/>
    </source>
</evidence>
<sequence length="71" mass="8383">MEFMDGVHINDVNTIRKLESVHMNFQDCCMFFNTDGHQVPQQIFMDVRETFKRILEETGKVRDEDPDDMSA</sequence>
<reference evidence="1 2" key="1">
    <citation type="journal article" date="2023" name="Plants (Basel)">
        <title>Bridging the Gap: Combining Genomics and Transcriptomics Approaches to Understand Stylosanthes scabra, an Orphan Legume from the Brazilian Caatinga.</title>
        <authorList>
            <person name="Ferreira-Neto J.R.C."/>
            <person name="da Silva M.D."/>
            <person name="Binneck E."/>
            <person name="de Melo N.F."/>
            <person name="da Silva R.H."/>
            <person name="de Melo A.L.T.M."/>
            <person name="Pandolfi V."/>
            <person name="Bustamante F.O."/>
            <person name="Brasileiro-Vidal A.C."/>
            <person name="Benko-Iseppon A.M."/>
        </authorList>
    </citation>
    <scope>NUCLEOTIDE SEQUENCE [LARGE SCALE GENOMIC DNA]</scope>
    <source>
        <tissue evidence="1">Leaves</tissue>
    </source>
</reference>
<keyword evidence="2" id="KW-1185">Reference proteome</keyword>
<gene>
    <name evidence="1" type="ORF">PIB30_036729</name>
</gene>
<comment type="caution">
    <text evidence="1">The sequence shown here is derived from an EMBL/GenBank/DDBJ whole genome shotgun (WGS) entry which is preliminary data.</text>
</comment>
<organism evidence="1 2">
    <name type="scientific">Stylosanthes scabra</name>
    <dbReference type="NCBI Taxonomy" id="79078"/>
    <lineage>
        <taxon>Eukaryota</taxon>
        <taxon>Viridiplantae</taxon>
        <taxon>Streptophyta</taxon>
        <taxon>Embryophyta</taxon>
        <taxon>Tracheophyta</taxon>
        <taxon>Spermatophyta</taxon>
        <taxon>Magnoliopsida</taxon>
        <taxon>eudicotyledons</taxon>
        <taxon>Gunneridae</taxon>
        <taxon>Pentapetalae</taxon>
        <taxon>rosids</taxon>
        <taxon>fabids</taxon>
        <taxon>Fabales</taxon>
        <taxon>Fabaceae</taxon>
        <taxon>Papilionoideae</taxon>
        <taxon>50 kb inversion clade</taxon>
        <taxon>dalbergioids sensu lato</taxon>
        <taxon>Dalbergieae</taxon>
        <taxon>Pterocarpus clade</taxon>
        <taxon>Stylosanthes</taxon>
    </lineage>
</organism>
<proteinExistence type="predicted"/>